<feature type="region of interest" description="Disordered" evidence="1">
    <location>
        <begin position="23"/>
        <end position="44"/>
    </location>
</feature>
<accession>A0A8A4XCQ1</accession>
<organism evidence="2">
    <name type="scientific">Emberiza spodocephala Genomoviridae sp</name>
    <dbReference type="NCBI Taxonomy" id="2814950"/>
    <lineage>
        <taxon>Viruses</taxon>
        <taxon>Monodnaviria</taxon>
        <taxon>Shotokuvirae</taxon>
        <taxon>Cressdnaviricota</taxon>
        <taxon>Repensiviricetes</taxon>
        <taxon>Geplafuvirales</taxon>
        <taxon>Genomoviridae</taxon>
    </lineage>
</organism>
<name>A0A8A4XCQ1_9VIRU</name>
<evidence type="ECO:0000256" key="1">
    <source>
        <dbReference type="SAM" id="MobiDB-lite"/>
    </source>
</evidence>
<dbReference type="EMBL" id="MW182916">
    <property type="protein sequence ID" value="QTE03602.1"/>
    <property type="molecule type" value="Genomic_DNA"/>
</dbReference>
<sequence length="397" mass="43790">MESTCISGFSRFVSGGSTVRNINKNSSDNGGGLAMELDHGNSQPLDPTVCIPTVSTDLITGDIPMVNITPEDTTTPVGEDTVDYGPRRRYRKRGSHASVISRRGVPVYNSGHHFYHKIDTKLMARIYHNTETNSNTIYLAGSYGQPQWSDFDDSSWINLLAELQGKTYFRPTGFRLRLRYPGCKQQYLYRNSISSGSGQKFFTVPCGNPVTVRTRCRVCPGGTNTLEDASGAIIQNGEEMNSFFNVANNVSVLNNRMKNVITYRVPKYFKAAHGQLIKNEGAEKPTGSLMTWIGNFFPDIAITPSASVYFLVDGIEPMADGNSGFAVNMPSTAFYSGGSSDTLSTRFTQGNAGGLTRVVFGYVEYEFTMYMESWGTEYENVAPSTEGDKKPFVTYSF</sequence>
<reference evidence="2" key="1">
    <citation type="submission" date="2020-10" db="EMBL/GenBank/DDBJ databases">
        <title>CRESS DNA virus dark matter in the feces of wild birds.</title>
        <authorList>
            <person name="Yang S."/>
            <person name="Zhang W."/>
        </authorList>
    </citation>
    <scope>NUCLEOTIDE SEQUENCE</scope>
    <source>
        <strain evidence="2">Bfb13cra14</strain>
    </source>
</reference>
<evidence type="ECO:0000313" key="2">
    <source>
        <dbReference type="EMBL" id="QTE03602.1"/>
    </source>
</evidence>
<protein>
    <submittedName>
        <fullName evidence="2">Uncharacterized protein</fullName>
    </submittedName>
</protein>
<proteinExistence type="predicted"/>